<sequence>MKIVVQPIRGRSASRVVRRPPNVFALFIPFVLTPSALMPLALKFGLWFGHYGVDIFSRPGIREENKGLEKKSSSDGPRMGTCAIYICREIERKQH</sequence>
<keyword evidence="1" id="KW-0812">Transmembrane</keyword>
<dbReference type="AlphaFoldDB" id="A0A433D027"/>
<name>A0A433D027_9FUNG</name>
<reference evidence="2 3" key="1">
    <citation type="journal article" date="2018" name="New Phytol.">
        <title>Phylogenomics of Endogonaceae and evolution of mycorrhizas within Mucoromycota.</title>
        <authorList>
            <person name="Chang Y."/>
            <person name="Desiro A."/>
            <person name="Na H."/>
            <person name="Sandor L."/>
            <person name="Lipzen A."/>
            <person name="Clum A."/>
            <person name="Barry K."/>
            <person name="Grigoriev I.V."/>
            <person name="Martin F.M."/>
            <person name="Stajich J.E."/>
            <person name="Smith M.E."/>
            <person name="Bonito G."/>
            <person name="Spatafora J.W."/>
        </authorList>
    </citation>
    <scope>NUCLEOTIDE SEQUENCE [LARGE SCALE GENOMIC DNA]</scope>
    <source>
        <strain evidence="2 3">GMNB39</strain>
    </source>
</reference>
<evidence type="ECO:0000313" key="3">
    <source>
        <dbReference type="Proteomes" id="UP000268093"/>
    </source>
</evidence>
<evidence type="ECO:0000313" key="2">
    <source>
        <dbReference type="EMBL" id="RUP44187.1"/>
    </source>
</evidence>
<comment type="caution">
    <text evidence="2">The sequence shown here is derived from an EMBL/GenBank/DDBJ whole genome shotgun (WGS) entry which is preliminary data.</text>
</comment>
<proteinExistence type="predicted"/>
<accession>A0A433D027</accession>
<protein>
    <submittedName>
        <fullName evidence="2">Uncharacterized protein</fullName>
    </submittedName>
</protein>
<dbReference type="Proteomes" id="UP000268093">
    <property type="component" value="Unassembled WGS sequence"/>
</dbReference>
<organism evidence="2 3">
    <name type="scientific">Jimgerdemannia flammicorona</name>
    <dbReference type="NCBI Taxonomy" id="994334"/>
    <lineage>
        <taxon>Eukaryota</taxon>
        <taxon>Fungi</taxon>
        <taxon>Fungi incertae sedis</taxon>
        <taxon>Mucoromycota</taxon>
        <taxon>Mucoromycotina</taxon>
        <taxon>Endogonomycetes</taxon>
        <taxon>Endogonales</taxon>
        <taxon>Endogonaceae</taxon>
        <taxon>Jimgerdemannia</taxon>
    </lineage>
</organism>
<keyword evidence="1" id="KW-0472">Membrane</keyword>
<keyword evidence="1" id="KW-1133">Transmembrane helix</keyword>
<dbReference type="EMBL" id="RBNI01009388">
    <property type="protein sequence ID" value="RUP44187.1"/>
    <property type="molecule type" value="Genomic_DNA"/>
</dbReference>
<feature type="transmembrane region" description="Helical" evidence="1">
    <location>
        <begin position="21"/>
        <end position="42"/>
    </location>
</feature>
<evidence type="ECO:0000256" key="1">
    <source>
        <dbReference type="SAM" id="Phobius"/>
    </source>
</evidence>
<gene>
    <name evidence="2" type="ORF">BC936DRAFT_149818</name>
</gene>
<keyword evidence="3" id="KW-1185">Reference proteome</keyword>